<evidence type="ECO:0000313" key="1">
    <source>
        <dbReference type="EMBL" id="KAK9826309.1"/>
    </source>
</evidence>
<dbReference type="Proteomes" id="UP001438707">
    <property type="component" value="Unassembled WGS sequence"/>
</dbReference>
<comment type="caution">
    <text evidence="1">The sequence shown here is derived from an EMBL/GenBank/DDBJ whole genome shotgun (WGS) entry which is preliminary data.</text>
</comment>
<evidence type="ECO:0000313" key="2">
    <source>
        <dbReference type="Proteomes" id="UP001438707"/>
    </source>
</evidence>
<gene>
    <name evidence="1" type="ORF">WJX74_007716</name>
</gene>
<reference evidence="1 2" key="1">
    <citation type="journal article" date="2024" name="Nat. Commun.">
        <title>Phylogenomics reveals the evolutionary origins of lichenization in chlorophyte algae.</title>
        <authorList>
            <person name="Puginier C."/>
            <person name="Libourel C."/>
            <person name="Otte J."/>
            <person name="Skaloud P."/>
            <person name="Haon M."/>
            <person name="Grisel S."/>
            <person name="Petersen M."/>
            <person name="Berrin J.G."/>
            <person name="Delaux P.M."/>
            <person name="Dal Grande F."/>
            <person name="Keller J."/>
        </authorList>
    </citation>
    <scope>NUCLEOTIDE SEQUENCE [LARGE SCALE GENOMIC DNA]</scope>
    <source>
        <strain evidence="1 2">SAG 2145</strain>
    </source>
</reference>
<protein>
    <submittedName>
        <fullName evidence="1">Uncharacterized protein</fullName>
    </submittedName>
</protein>
<organism evidence="1 2">
    <name type="scientific">Apatococcus lobatus</name>
    <dbReference type="NCBI Taxonomy" id="904363"/>
    <lineage>
        <taxon>Eukaryota</taxon>
        <taxon>Viridiplantae</taxon>
        <taxon>Chlorophyta</taxon>
        <taxon>core chlorophytes</taxon>
        <taxon>Trebouxiophyceae</taxon>
        <taxon>Chlorellales</taxon>
        <taxon>Chlorellaceae</taxon>
        <taxon>Apatococcus</taxon>
    </lineage>
</organism>
<dbReference type="AlphaFoldDB" id="A0AAW1QXQ0"/>
<name>A0AAW1QXQ0_9CHLO</name>
<proteinExistence type="predicted"/>
<sequence>MFISRLQVLGGYASELAWVLPTLPTRCVAKGSGSIAASSTCRAKQQHDEQGQAAGDLMLMAAFLVGGLNLA</sequence>
<keyword evidence="2" id="KW-1185">Reference proteome</keyword>
<accession>A0AAW1QXQ0</accession>
<dbReference type="EMBL" id="JALJOS010000021">
    <property type="protein sequence ID" value="KAK9826309.1"/>
    <property type="molecule type" value="Genomic_DNA"/>
</dbReference>